<feature type="transmembrane region" description="Helical" evidence="1">
    <location>
        <begin position="7"/>
        <end position="26"/>
    </location>
</feature>
<keyword evidence="1" id="KW-0472">Membrane</keyword>
<comment type="caution">
    <text evidence="2">The sequence shown here is derived from an EMBL/GenBank/DDBJ whole genome shotgun (WGS) entry which is preliminary data.</text>
</comment>
<feature type="transmembrane region" description="Helical" evidence="1">
    <location>
        <begin position="63"/>
        <end position="86"/>
    </location>
</feature>
<dbReference type="Proteomes" id="UP000020595">
    <property type="component" value="Unassembled WGS sequence"/>
</dbReference>
<dbReference type="AlphaFoldDB" id="A0A009HTJ8"/>
<keyword evidence="1" id="KW-0812">Transmembrane</keyword>
<evidence type="ECO:0000313" key="2">
    <source>
        <dbReference type="EMBL" id="EXB07567.1"/>
    </source>
</evidence>
<proteinExistence type="predicted"/>
<protein>
    <submittedName>
        <fullName evidence="2">Putative membrane protein</fullName>
    </submittedName>
</protein>
<accession>A0A009HTJ8</accession>
<organism evidence="2 3">
    <name type="scientific">Acinetobacter baumannii (strain 1295743)</name>
    <dbReference type="NCBI Taxonomy" id="1310613"/>
    <lineage>
        <taxon>Bacteria</taxon>
        <taxon>Pseudomonadati</taxon>
        <taxon>Pseudomonadota</taxon>
        <taxon>Gammaproteobacteria</taxon>
        <taxon>Moraxellales</taxon>
        <taxon>Moraxellaceae</taxon>
        <taxon>Acinetobacter</taxon>
        <taxon>Acinetobacter calcoaceticus/baumannii complex</taxon>
    </lineage>
</organism>
<name>A0A009HTJ8_ACIB9</name>
<dbReference type="EMBL" id="JEWH01000002">
    <property type="protein sequence ID" value="EXB07567.1"/>
    <property type="molecule type" value="Genomic_DNA"/>
</dbReference>
<keyword evidence="1" id="KW-1133">Transmembrane helix</keyword>
<sequence length="90" mass="10286">MLGFLKIMLPLLLVVFLLMGIWVSILHFPWEWMTYVVMGIEVFVATLILPLEYQTGTSSSHIGFISISACFAVLLGIARLFVWTWVKFFA</sequence>
<dbReference type="PATRIC" id="fig|1310613.3.peg.372"/>
<feature type="transmembrane region" description="Helical" evidence="1">
    <location>
        <begin position="32"/>
        <end position="51"/>
    </location>
</feature>
<dbReference type="RefSeq" id="WP_000900285.1">
    <property type="nucleotide sequence ID" value="NZ_JEWH01000002.1"/>
</dbReference>
<evidence type="ECO:0000256" key="1">
    <source>
        <dbReference type="SAM" id="Phobius"/>
    </source>
</evidence>
<evidence type="ECO:0000313" key="3">
    <source>
        <dbReference type="Proteomes" id="UP000020595"/>
    </source>
</evidence>
<gene>
    <name evidence="2" type="ORF">J512_0388</name>
</gene>
<reference evidence="2 3" key="1">
    <citation type="submission" date="2014-02" db="EMBL/GenBank/DDBJ databases">
        <title>Comparative genomics and transcriptomics to identify genetic mechanisms underlying the emergence of carbapenem resistant Acinetobacter baumannii (CRAb).</title>
        <authorList>
            <person name="Harris A.D."/>
            <person name="Johnson K.J."/>
            <person name="George J."/>
            <person name="Shefchek K."/>
            <person name="Daugherty S.C."/>
            <person name="Parankush S."/>
            <person name="Sadzewicz L."/>
            <person name="Tallon L."/>
            <person name="Sengamalay N."/>
            <person name="Hazen T.H."/>
            <person name="Rasko D.A."/>
        </authorList>
    </citation>
    <scope>NUCLEOTIDE SEQUENCE [LARGE SCALE GENOMIC DNA]</scope>
    <source>
        <strain evidence="2 3">1295743</strain>
    </source>
</reference>